<evidence type="ECO:0000313" key="4">
    <source>
        <dbReference type="Proteomes" id="UP000291259"/>
    </source>
</evidence>
<protein>
    <submittedName>
        <fullName evidence="3">DUF4031 domain-containing protein</fullName>
    </submittedName>
</protein>
<evidence type="ECO:0000256" key="1">
    <source>
        <dbReference type="SAM" id="MobiDB-lite"/>
    </source>
</evidence>
<keyword evidence="4" id="KW-1185">Reference proteome</keyword>
<dbReference type="InterPro" id="IPR025109">
    <property type="entry name" value="DUF4031"/>
</dbReference>
<gene>
    <name evidence="3" type="ORF">ET445_12150</name>
</gene>
<dbReference type="OrthoDB" id="9808993at2"/>
<organism evidence="3 4">
    <name type="scientific">Agromyces protaetiae</name>
    <dbReference type="NCBI Taxonomy" id="2509455"/>
    <lineage>
        <taxon>Bacteria</taxon>
        <taxon>Bacillati</taxon>
        <taxon>Actinomycetota</taxon>
        <taxon>Actinomycetes</taxon>
        <taxon>Micrococcales</taxon>
        <taxon>Microbacteriaceae</taxon>
        <taxon>Agromyces</taxon>
    </lineage>
</organism>
<dbReference type="RefSeq" id="WP_129191530.1">
    <property type="nucleotide sequence ID" value="NZ_CP035491.1"/>
</dbReference>
<sequence length="102" mass="11599">MTVLIDPPLWPKHGTVWGHLVSDSSLAELHEFAERAGLPPRSFDLDHYDVPIERYDELVELGATPVEGKELARRLIHSGLRVPTRERQARREQLRATGPDRA</sequence>
<dbReference type="Pfam" id="PF13223">
    <property type="entry name" value="DUF4031"/>
    <property type="match status" value="1"/>
</dbReference>
<feature type="domain" description="DUF4031" evidence="2">
    <location>
        <begin position="3"/>
        <end position="76"/>
    </location>
</feature>
<dbReference type="EMBL" id="CP035491">
    <property type="protein sequence ID" value="QAY73981.1"/>
    <property type="molecule type" value="Genomic_DNA"/>
</dbReference>
<feature type="region of interest" description="Disordered" evidence="1">
    <location>
        <begin position="82"/>
        <end position="102"/>
    </location>
</feature>
<dbReference type="AlphaFoldDB" id="A0A4V0YHA0"/>
<evidence type="ECO:0000259" key="2">
    <source>
        <dbReference type="Pfam" id="PF13223"/>
    </source>
</evidence>
<name>A0A4V0YHA0_9MICO</name>
<dbReference type="KEGG" id="agf:ET445_12150"/>
<accession>A0A4V0YHA0</accession>
<evidence type="ECO:0000313" key="3">
    <source>
        <dbReference type="EMBL" id="QAY73981.1"/>
    </source>
</evidence>
<dbReference type="Proteomes" id="UP000291259">
    <property type="component" value="Chromosome"/>
</dbReference>
<feature type="compositionally biased region" description="Basic and acidic residues" evidence="1">
    <location>
        <begin position="83"/>
        <end position="102"/>
    </location>
</feature>
<reference evidence="3 4" key="1">
    <citation type="submission" date="2019-01" db="EMBL/GenBank/DDBJ databases">
        <title>Genome sequencing of strain FW100M-8.</title>
        <authorList>
            <person name="Heo J."/>
            <person name="Kim S.-J."/>
            <person name="Kim J.-S."/>
            <person name="Hong S.-B."/>
            <person name="Kwon S.-W."/>
        </authorList>
    </citation>
    <scope>NUCLEOTIDE SEQUENCE [LARGE SCALE GENOMIC DNA]</scope>
    <source>
        <strain evidence="3 4">FW100M-8</strain>
    </source>
</reference>
<proteinExistence type="predicted"/>